<gene>
    <name evidence="3" type="ORF">GCM10011510_10040</name>
</gene>
<feature type="signal peptide" evidence="1">
    <location>
        <begin position="1"/>
        <end position="20"/>
    </location>
</feature>
<evidence type="ECO:0000256" key="1">
    <source>
        <dbReference type="SAM" id="SignalP"/>
    </source>
</evidence>
<protein>
    <recommendedName>
        <fullName evidence="2">Peptidase C51 domain-containing protein</fullName>
    </recommendedName>
</protein>
<dbReference type="PROSITE" id="PS50911">
    <property type="entry name" value="CHAP"/>
    <property type="match status" value="1"/>
</dbReference>
<reference evidence="3" key="1">
    <citation type="journal article" date="2014" name="Int. J. Syst. Evol. Microbiol.">
        <title>Complete genome sequence of Corynebacterium casei LMG S-19264T (=DSM 44701T), isolated from a smear-ripened cheese.</title>
        <authorList>
            <consortium name="US DOE Joint Genome Institute (JGI-PGF)"/>
            <person name="Walter F."/>
            <person name="Albersmeier A."/>
            <person name="Kalinowski J."/>
            <person name="Ruckert C."/>
        </authorList>
    </citation>
    <scope>NUCLEOTIDE SEQUENCE</scope>
    <source>
        <strain evidence="3">CGMCC 1.15533</strain>
    </source>
</reference>
<comment type="caution">
    <text evidence="3">The sequence shown here is derived from an EMBL/GenBank/DDBJ whole genome shotgun (WGS) entry which is preliminary data.</text>
</comment>
<dbReference type="Proteomes" id="UP000660801">
    <property type="component" value="Unassembled WGS sequence"/>
</dbReference>
<keyword evidence="4" id="KW-1185">Reference proteome</keyword>
<evidence type="ECO:0000313" key="3">
    <source>
        <dbReference type="EMBL" id="GGE30759.1"/>
    </source>
</evidence>
<feature type="domain" description="Peptidase C51" evidence="2">
    <location>
        <begin position="355"/>
        <end position="477"/>
    </location>
</feature>
<dbReference type="Pfam" id="PF08481">
    <property type="entry name" value="GBS_Bsp-like"/>
    <property type="match status" value="1"/>
</dbReference>
<dbReference type="AlphaFoldDB" id="A0A917A7E1"/>
<proteinExistence type="predicted"/>
<dbReference type="SUPFAM" id="SSF54001">
    <property type="entry name" value="Cysteine proteinases"/>
    <property type="match status" value="1"/>
</dbReference>
<dbReference type="EMBL" id="BMJN01000013">
    <property type="protein sequence ID" value="GGE30759.1"/>
    <property type="molecule type" value="Genomic_DNA"/>
</dbReference>
<accession>A0A917A7E1</accession>
<dbReference type="InterPro" id="IPR013688">
    <property type="entry name" value="GBS_Bsp-like"/>
</dbReference>
<dbReference type="Pfam" id="PF05257">
    <property type="entry name" value="CHAP"/>
    <property type="match status" value="1"/>
</dbReference>
<dbReference type="Gene3D" id="2.60.40.3760">
    <property type="match status" value="1"/>
</dbReference>
<sequence>MKQSLLFLAICLTLISTSQASQVQAMTMQKDMFNSHPSLPYITPNQTLFPKTLSSTIQNPLLPTIDSHCSDGYLTISIQGISTHVHQVSLQIALEQAENHKYHWYKAEKQADGSYIAHLSLKDYHYQTGDYTVYLYNQETVNSPLTALAYTQFSVQPEQLPQAEKLQPNLKIEQIDPISATYQLSLTETEQSKIVQSAQAIVWSKDETNAHTYPLTLTSPGKWSTLVDSRHHQLFSGHYHNQITITYLDHSQETYYLRDVQLETEHLTATLKTTPLSADTYEFLISDTKGVGELQLVSYSETVAPVWSTVTQKDNGLYHALLSTQAFVANESVHSELYRTIGGNPFKIAELSFTMDKPSKKESPILLSSSVDNTYPVGQCTWGAKELAPWAGNNWGNAKDWSQTAQAFGFKIGNQPKIGAIICWEGGDYGHVAVVTDVQSPTNIQVLESNFDHHMNISNYRGWFDPTICQGKVSYIYPPEKP</sequence>
<organism evidence="3 4">
    <name type="scientific">Streptococcus himalayensis</name>
    <dbReference type="NCBI Taxonomy" id="1888195"/>
    <lineage>
        <taxon>Bacteria</taxon>
        <taxon>Bacillati</taxon>
        <taxon>Bacillota</taxon>
        <taxon>Bacilli</taxon>
        <taxon>Lactobacillales</taxon>
        <taxon>Streptococcaceae</taxon>
        <taxon>Streptococcus</taxon>
    </lineage>
</organism>
<dbReference type="OrthoDB" id="2409959at2"/>
<evidence type="ECO:0000259" key="2">
    <source>
        <dbReference type="PROSITE" id="PS50911"/>
    </source>
</evidence>
<dbReference type="InterPro" id="IPR007921">
    <property type="entry name" value="CHAP_dom"/>
</dbReference>
<evidence type="ECO:0000313" key="4">
    <source>
        <dbReference type="Proteomes" id="UP000660801"/>
    </source>
</evidence>
<dbReference type="InterPro" id="IPR038765">
    <property type="entry name" value="Papain-like_cys_pep_sf"/>
</dbReference>
<dbReference type="RefSeq" id="WP_068990032.1">
    <property type="nucleotide sequence ID" value="NZ_BMJN01000013.1"/>
</dbReference>
<keyword evidence="1" id="KW-0732">Signal</keyword>
<reference evidence="3" key="2">
    <citation type="submission" date="2020-09" db="EMBL/GenBank/DDBJ databases">
        <authorList>
            <person name="Sun Q."/>
            <person name="Zhou Y."/>
        </authorList>
    </citation>
    <scope>NUCLEOTIDE SEQUENCE</scope>
    <source>
        <strain evidence="3">CGMCC 1.15533</strain>
    </source>
</reference>
<name>A0A917A7E1_9STRE</name>
<dbReference type="Gene3D" id="3.90.1720.10">
    <property type="entry name" value="endopeptidase domain like (from Nostoc punctiforme)"/>
    <property type="match status" value="1"/>
</dbReference>
<dbReference type="PRINTS" id="PR01852">
    <property type="entry name" value="SIBAPROTEIN"/>
</dbReference>
<feature type="chain" id="PRO_5038977576" description="Peptidase C51 domain-containing protein" evidence="1">
    <location>
        <begin position="21"/>
        <end position="482"/>
    </location>
</feature>
<dbReference type="InterPro" id="IPR009148">
    <property type="entry name" value="PcsB-like"/>
</dbReference>